<gene>
    <name evidence="1" type="ORF">D8674_034991</name>
</gene>
<accession>A0A5N5GB55</accession>
<comment type="caution">
    <text evidence="1">The sequence shown here is derived from an EMBL/GenBank/DDBJ whole genome shotgun (WGS) entry which is preliminary data.</text>
</comment>
<organism evidence="1 2">
    <name type="scientific">Pyrus ussuriensis x Pyrus communis</name>
    <dbReference type="NCBI Taxonomy" id="2448454"/>
    <lineage>
        <taxon>Eukaryota</taxon>
        <taxon>Viridiplantae</taxon>
        <taxon>Streptophyta</taxon>
        <taxon>Embryophyta</taxon>
        <taxon>Tracheophyta</taxon>
        <taxon>Spermatophyta</taxon>
        <taxon>Magnoliopsida</taxon>
        <taxon>eudicotyledons</taxon>
        <taxon>Gunneridae</taxon>
        <taxon>Pentapetalae</taxon>
        <taxon>rosids</taxon>
        <taxon>fabids</taxon>
        <taxon>Rosales</taxon>
        <taxon>Rosaceae</taxon>
        <taxon>Amygdaloideae</taxon>
        <taxon>Maleae</taxon>
        <taxon>Pyrus</taxon>
    </lineage>
</organism>
<protein>
    <submittedName>
        <fullName evidence="1">Uncharacterized protein</fullName>
    </submittedName>
</protein>
<name>A0A5N5GB55_9ROSA</name>
<reference evidence="2" key="2">
    <citation type="submission" date="2019-10" db="EMBL/GenBank/DDBJ databases">
        <title>A de novo genome assembly of a pear dwarfing rootstock.</title>
        <authorList>
            <person name="Wang F."/>
            <person name="Wang J."/>
            <person name="Li S."/>
            <person name="Zhang Y."/>
            <person name="Fang M."/>
            <person name="Ma L."/>
            <person name="Zhao Y."/>
            <person name="Jiang S."/>
        </authorList>
    </citation>
    <scope>NUCLEOTIDE SEQUENCE [LARGE SCALE GENOMIC DNA]</scope>
</reference>
<keyword evidence="2" id="KW-1185">Reference proteome</keyword>
<reference evidence="1 2" key="3">
    <citation type="submission" date="2019-11" db="EMBL/GenBank/DDBJ databases">
        <title>A de novo genome assembly of a pear dwarfing rootstock.</title>
        <authorList>
            <person name="Wang F."/>
            <person name="Wang J."/>
            <person name="Li S."/>
            <person name="Zhang Y."/>
            <person name="Fang M."/>
            <person name="Ma L."/>
            <person name="Zhao Y."/>
            <person name="Jiang S."/>
        </authorList>
    </citation>
    <scope>NUCLEOTIDE SEQUENCE [LARGE SCALE GENOMIC DNA]</scope>
    <source>
        <strain evidence="1">S2</strain>
        <tissue evidence="1">Leaf</tissue>
    </source>
</reference>
<sequence length="188" mass="21173">MVKIVPLDNIIRALHSLIKLDGPERLGKHGTNGLLNHNNSAYPHPCEVRAFLGFVSSFRWALALLTLMRWLLAAPIDQILKLSELLSFILLLQDNMSSREGRIGLLQEILFGQEERLRKGQAQSIGQDKVLIRCGREHGYPNEAGILCDVVHERNVKIPERLNWFSGRVITKAQKAGDVDQGNKHKQA</sequence>
<dbReference type="Proteomes" id="UP000327157">
    <property type="component" value="Chromosome 9"/>
</dbReference>
<dbReference type="AlphaFoldDB" id="A0A5N5GB55"/>
<evidence type="ECO:0000313" key="2">
    <source>
        <dbReference type="Proteomes" id="UP000327157"/>
    </source>
</evidence>
<proteinExistence type="predicted"/>
<dbReference type="EMBL" id="SMOL01000458">
    <property type="protein sequence ID" value="KAB2612675.1"/>
    <property type="molecule type" value="Genomic_DNA"/>
</dbReference>
<evidence type="ECO:0000313" key="1">
    <source>
        <dbReference type="EMBL" id="KAB2612675.1"/>
    </source>
</evidence>
<reference evidence="1 2" key="1">
    <citation type="submission" date="2019-09" db="EMBL/GenBank/DDBJ databases">
        <authorList>
            <person name="Ou C."/>
        </authorList>
    </citation>
    <scope>NUCLEOTIDE SEQUENCE [LARGE SCALE GENOMIC DNA]</scope>
    <source>
        <strain evidence="1">S2</strain>
        <tissue evidence="1">Leaf</tissue>
    </source>
</reference>